<feature type="domain" description="CARD" evidence="6">
    <location>
        <begin position="32"/>
        <end position="122"/>
    </location>
</feature>
<gene>
    <name evidence="7" type="ORF">GDO81_021754</name>
</gene>
<dbReference type="InterPro" id="IPR033516">
    <property type="entry name" value="CARD8/ASC/NALP1_CARD"/>
</dbReference>
<dbReference type="PROSITE" id="PS50209">
    <property type="entry name" value="CARD"/>
    <property type="match status" value="1"/>
</dbReference>
<keyword evidence="4" id="KW-0391">Immunity</keyword>
<evidence type="ECO:0000256" key="5">
    <source>
        <dbReference type="ARBA" id="ARBA00023198"/>
    </source>
</evidence>
<dbReference type="GO" id="GO:0045087">
    <property type="term" value="P:innate immune response"/>
    <property type="evidence" value="ECO:0007669"/>
    <property type="project" value="UniProtKB-KW"/>
</dbReference>
<dbReference type="InterPro" id="IPR011029">
    <property type="entry name" value="DEATH-like_dom_sf"/>
</dbReference>
<evidence type="ECO:0000256" key="2">
    <source>
        <dbReference type="ARBA" id="ARBA00022490"/>
    </source>
</evidence>
<dbReference type="FunFam" id="1.10.533.10:FF:000013">
    <property type="entry name" value="Apoptosis-associated speck-like protein containing a CARD"/>
    <property type="match status" value="1"/>
</dbReference>
<dbReference type="GO" id="GO:0006954">
    <property type="term" value="P:inflammatory response"/>
    <property type="evidence" value="ECO:0007669"/>
    <property type="project" value="UniProtKB-KW"/>
</dbReference>
<comment type="subcellular location">
    <subcellularLocation>
        <location evidence="1">Cytoplasm</location>
        <location evidence="1">Cytosol</location>
    </subcellularLocation>
</comment>
<dbReference type="InterPro" id="IPR051249">
    <property type="entry name" value="NLRP_Inflammasome"/>
</dbReference>
<sequence length="126" mass="14908">MDTIWESCLTQSELKEVTELFSSLSIQKVAASHCSRRHFVDRHREALIQRTSDISSVLDGLLSQKLLTQEQYDTLRSIRPHQEVMRHLYGYMTIWGYSDKQKFYQALKTNNEPLIRDLEEEDTIRM</sequence>
<protein>
    <recommendedName>
        <fullName evidence="6">CARD domain-containing protein</fullName>
    </recommendedName>
</protein>
<accession>A0AAV6ZLT5</accession>
<dbReference type="EMBL" id="WNYA01000205">
    <property type="protein sequence ID" value="KAG8549280.1"/>
    <property type="molecule type" value="Genomic_DNA"/>
</dbReference>
<dbReference type="CDD" id="cd08330">
    <property type="entry name" value="CARD_ASC_NALP1"/>
    <property type="match status" value="1"/>
</dbReference>
<dbReference type="GO" id="GO:0042981">
    <property type="term" value="P:regulation of apoptotic process"/>
    <property type="evidence" value="ECO:0007669"/>
    <property type="project" value="InterPro"/>
</dbReference>
<dbReference type="Pfam" id="PF00619">
    <property type="entry name" value="CARD"/>
    <property type="match status" value="1"/>
</dbReference>
<dbReference type="InterPro" id="IPR001315">
    <property type="entry name" value="CARD"/>
</dbReference>
<proteinExistence type="predicted"/>
<evidence type="ECO:0000256" key="1">
    <source>
        <dbReference type="ARBA" id="ARBA00004514"/>
    </source>
</evidence>
<evidence type="ECO:0000313" key="8">
    <source>
        <dbReference type="Proteomes" id="UP000824782"/>
    </source>
</evidence>
<keyword evidence="5" id="KW-0395">Inflammatory response</keyword>
<comment type="caution">
    <text evidence="7">The sequence shown here is derived from an EMBL/GenBank/DDBJ whole genome shotgun (WGS) entry which is preliminary data.</text>
</comment>
<name>A0AAV6ZLT5_ENGPU</name>
<evidence type="ECO:0000256" key="3">
    <source>
        <dbReference type="ARBA" id="ARBA00022588"/>
    </source>
</evidence>
<keyword evidence="8" id="KW-1185">Reference proteome</keyword>
<dbReference type="Proteomes" id="UP000824782">
    <property type="component" value="Unassembled WGS sequence"/>
</dbReference>
<reference evidence="7" key="1">
    <citation type="thesis" date="2020" institute="ProQuest LLC" country="789 East Eisenhower Parkway, Ann Arbor, MI, USA">
        <title>Comparative Genomics and Chromosome Evolution.</title>
        <authorList>
            <person name="Mudd A.B."/>
        </authorList>
    </citation>
    <scope>NUCLEOTIDE SEQUENCE</scope>
    <source>
        <strain evidence="7">237g6f4</strain>
        <tissue evidence="7">Blood</tissue>
    </source>
</reference>
<keyword evidence="2" id="KW-0963">Cytoplasm</keyword>
<evidence type="ECO:0000259" key="6">
    <source>
        <dbReference type="PROSITE" id="PS50209"/>
    </source>
</evidence>
<dbReference type="PANTHER" id="PTHR46985:SF2">
    <property type="entry name" value="APOPTOSIS-ASSOCIATED SPECK-LIKE PROTEIN CONTAINING A CARD"/>
    <property type="match status" value="1"/>
</dbReference>
<dbReference type="PANTHER" id="PTHR46985">
    <property type="entry name" value="NACHT, LRR AND PYD DOMAINS-CONTAINING PROTEIN 1"/>
    <property type="match status" value="1"/>
</dbReference>
<evidence type="ECO:0000256" key="4">
    <source>
        <dbReference type="ARBA" id="ARBA00022859"/>
    </source>
</evidence>
<organism evidence="7 8">
    <name type="scientific">Engystomops pustulosus</name>
    <name type="common">Tungara frog</name>
    <name type="synonym">Physalaemus pustulosus</name>
    <dbReference type="NCBI Taxonomy" id="76066"/>
    <lineage>
        <taxon>Eukaryota</taxon>
        <taxon>Metazoa</taxon>
        <taxon>Chordata</taxon>
        <taxon>Craniata</taxon>
        <taxon>Vertebrata</taxon>
        <taxon>Euteleostomi</taxon>
        <taxon>Amphibia</taxon>
        <taxon>Batrachia</taxon>
        <taxon>Anura</taxon>
        <taxon>Neobatrachia</taxon>
        <taxon>Hyloidea</taxon>
        <taxon>Leptodactylidae</taxon>
        <taxon>Leiuperinae</taxon>
        <taxon>Engystomops</taxon>
    </lineage>
</organism>
<dbReference type="AlphaFoldDB" id="A0AAV6ZLT5"/>
<dbReference type="SUPFAM" id="SSF47986">
    <property type="entry name" value="DEATH domain"/>
    <property type="match status" value="1"/>
</dbReference>
<dbReference type="GO" id="GO:0005829">
    <property type="term" value="C:cytosol"/>
    <property type="evidence" value="ECO:0007669"/>
    <property type="project" value="UniProtKB-SubCell"/>
</dbReference>
<evidence type="ECO:0000313" key="7">
    <source>
        <dbReference type="EMBL" id="KAG8549280.1"/>
    </source>
</evidence>
<keyword evidence="3" id="KW-0399">Innate immunity</keyword>
<dbReference type="Gene3D" id="1.10.533.10">
    <property type="entry name" value="Death Domain, Fas"/>
    <property type="match status" value="1"/>
</dbReference>